<evidence type="ECO:0000313" key="2">
    <source>
        <dbReference type="EMBL" id="KAJ9156834.1"/>
    </source>
</evidence>
<protein>
    <submittedName>
        <fullName evidence="2">Uncharacterized protein</fullName>
    </submittedName>
</protein>
<reference evidence="2" key="1">
    <citation type="submission" date="2022-07" db="EMBL/GenBank/DDBJ databases">
        <title>Fungi with potential for degradation of polypropylene.</title>
        <authorList>
            <person name="Gostincar C."/>
        </authorList>
    </citation>
    <scope>NUCLEOTIDE SEQUENCE</scope>
    <source>
        <strain evidence="2">EXF-13287</strain>
    </source>
</reference>
<evidence type="ECO:0000256" key="1">
    <source>
        <dbReference type="SAM" id="MobiDB-lite"/>
    </source>
</evidence>
<feature type="compositionally biased region" description="Polar residues" evidence="1">
    <location>
        <begin position="1"/>
        <end position="10"/>
    </location>
</feature>
<evidence type="ECO:0000313" key="3">
    <source>
        <dbReference type="Proteomes" id="UP001174691"/>
    </source>
</evidence>
<dbReference type="Proteomes" id="UP001174691">
    <property type="component" value="Unassembled WGS sequence"/>
</dbReference>
<organism evidence="2 3">
    <name type="scientific">Coniochaeta hoffmannii</name>
    <dbReference type="NCBI Taxonomy" id="91930"/>
    <lineage>
        <taxon>Eukaryota</taxon>
        <taxon>Fungi</taxon>
        <taxon>Dikarya</taxon>
        <taxon>Ascomycota</taxon>
        <taxon>Pezizomycotina</taxon>
        <taxon>Sordariomycetes</taxon>
        <taxon>Sordariomycetidae</taxon>
        <taxon>Coniochaetales</taxon>
        <taxon>Coniochaetaceae</taxon>
        <taxon>Coniochaeta</taxon>
    </lineage>
</organism>
<gene>
    <name evidence="2" type="ORF">NKR19_g4164</name>
</gene>
<keyword evidence="3" id="KW-1185">Reference proteome</keyword>
<name>A0AA38VWV8_9PEZI</name>
<accession>A0AA38VWV8</accession>
<feature type="region of interest" description="Disordered" evidence="1">
    <location>
        <begin position="1"/>
        <end position="20"/>
    </location>
</feature>
<dbReference type="EMBL" id="JANBVN010000050">
    <property type="protein sequence ID" value="KAJ9156834.1"/>
    <property type="molecule type" value="Genomic_DNA"/>
</dbReference>
<dbReference type="AlphaFoldDB" id="A0AA38VWV8"/>
<comment type="caution">
    <text evidence="2">The sequence shown here is derived from an EMBL/GenBank/DDBJ whole genome shotgun (WGS) entry which is preliminary data.</text>
</comment>
<sequence length="284" mass="30983">MKSCSQVSPKTDSELIGWEPTVPGQIGSGQTAWLRQWNWSCWWASLKQSGLGPIGLEPSEREQFETRQQWSWSSEDELELPAVWLGAVWLAPDVVDELLPPLVAVWTGPAEDCSCAVLVKFTGGIAEDKTDVLVASVDVELDIVGTPDVRMPGADWLGAVWVGLNDRLKPTELEVGEVEALVLLAVDEMLVMTGVVMTGVGIPVSVRLTEDDEDEVLKGPAEPVVRTVEPYETIVTTLAEPVDELPVDELSEDEPETVNSYPDDVELVELVLLPVVPDEGELTD</sequence>
<proteinExistence type="predicted"/>